<evidence type="ECO:0008006" key="4">
    <source>
        <dbReference type="Google" id="ProtNLM"/>
    </source>
</evidence>
<keyword evidence="1" id="KW-1133">Transmembrane helix</keyword>
<feature type="transmembrane region" description="Helical" evidence="1">
    <location>
        <begin position="154"/>
        <end position="178"/>
    </location>
</feature>
<name>A0A843ALP3_METAZ</name>
<keyword evidence="1" id="KW-0472">Membrane</keyword>
<feature type="transmembrane region" description="Helical" evidence="1">
    <location>
        <begin position="259"/>
        <end position="280"/>
    </location>
</feature>
<protein>
    <recommendedName>
        <fullName evidence="4">YrhK domain-containing protein</fullName>
    </recommendedName>
</protein>
<reference evidence="2" key="1">
    <citation type="submission" date="2020-10" db="EMBL/GenBank/DDBJ databases">
        <title>Dehalococcoides mccartyi of a TCE/Cr reducing biochatode.</title>
        <authorList>
            <person name="Matturro B."/>
        </authorList>
    </citation>
    <scope>NUCLEOTIDE SEQUENCE</scope>
    <source>
        <strain evidence="2">Bin4</strain>
    </source>
</reference>
<dbReference type="AlphaFoldDB" id="A0A843ALP3"/>
<keyword evidence="1" id="KW-0812">Transmembrane</keyword>
<feature type="transmembrane region" description="Helical" evidence="1">
    <location>
        <begin position="76"/>
        <end position="100"/>
    </location>
</feature>
<comment type="caution">
    <text evidence="2">The sequence shown here is derived from an EMBL/GenBank/DDBJ whole genome shotgun (WGS) entry which is preliminary data.</text>
</comment>
<feature type="transmembrane region" description="Helical" evidence="1">
    <location>
        <begin position="190"/>
        <end position="210"/>
    </location>
</feature>
<evidence type="ECO:0000313" key="2">
    <source>
        <dbReference type="EMBL" id="MBF4467790.1"/>
    </source>
</evidence>
<organism evidence="2 3">
    <name type="scientific">Methanobrevibacter arboriphilus</name>
    <dbReference type="NCBI Taxonomy" id="39441"/>
    <lineage>
        <taxon>Archaea</taxon>
        <taxon>Methanobacteriati</taxon>
        <taxon>Methanobacteriota</taxon>
        <taxon>Methanomada group</taxon>
        <taxon>Methanobacteria</taxon>
        <taxon>Methanobacteriales</taxon>
        <taxon>Methanobacteriaceae</taxon>
        <taxon>Methanobrevibacter</taxon>
    </lineage>
</organism>
<evidence type="ECO:0000313" key="3">
    <source>
        <dbReference type="Proteomes" id="UP000658733"/>
    </source>
</evidence>
<dbReference type="Proteomes" id="UP000658733">
    <property type="component" value="Unassembled WGS sequence"/>
</dbReference>
<proteinExistence type="predicted"/>
<gene>
    <name evidence="2" type="ORF">ISP01_00125</name>
</gene>
<feature type="transmembrane region" description="Helical" evidence="1">
    <location>
        <begin position="231"/>
        <end position="253"/>
    </location>
</feature>
<dbReference type="EMBL" id="JADIIN010000002">
    <property type="protein sequence ID" value="MBF4467790.1"/>
    <property type="molecule type" value="Genomic_DNA"/>
</dbReference>
<sequence>MRIEDKNKTDKCKNLPFYLPNSWTCLNAQGPGPFVTKATLKNSKGELIQWDSRHNRKHNFKFDTSVGSTWWAPGAIGWWIGILFSIGAIFFAVGAIPAYLKFVGATYDALTYFIGSIFFTSAAFLQYFEEINSSKNLSKRKSKIKLLVFMPKRISWWSVVVQFIGTLFFNLTTFYAIFNNLSIHQLIGLVWIPDVYGSICFLIASFLAWIEVSHGLFSWDLSSFSWNISGVNMLGSIFFGISAIGAIIIPSTGLDLNSFLVNMGTFLGAVCFLIGAILLLPERIYEEVK</sequence>
<evidence type="ECO:0000256" key="1">
    <source>
        <dbReference type="SAM" id="Phobius"/>
    </source>
</evidence>
<feature type="transmembrane region" description="Helical" evidence="1">
    <location>
        <begin position="112"/>
        <end position="133"/>
    </location>
</feature>
<dbReference type="RefSeq" id="WP_278521442.1">
    <property type="nucleotide sequence ID" value="NZ_JADIIN010000002.1"/>
</dbReference>
<accession>A0A843ALP3</accession>